<dbReference type="EMBL" id="AFRT01001740">
    <property type="protein sequence ID" value="ELU39508.1"/>
    <property type="molecule type" value="Genomic_DNA"/>
</dbReference>
<gene>
    <name evidence="3" type="ORF">AG1IA_06462</name>
</gene>
<dbReference type="InterPro" id="IPR032474">
    <property type="entry name" value="Argonaute_N"/>
</dbReference>
<evidence type="ECO:0000259" key="2">
    <source>
        <dbReference type="Pfam" id="PF16486"/>
    </source>
</evidence>
<name>L8WRZ3_THACA</name>
<dbReference type="OrthoDB" id="10252740at2759"/>
<evidence type="ECO:0000313" key="3">
    <source>
        <dbReference type="EMBL" id="ELU39508.1"/>
    </source>
</evidence>
<reference evidence="3 4" key="1">
    <citation type="journal article" date="2013" name="Nat. Commun.">
        <title>The evolution and pathogenic mechanisms of the rice sheath blight pathogen.</title>
        <authorList>
            <person name="Zheng A."/>
            <person name="Lin R."/>
            <person name="Xu L."/>
            <person name="Qin P."/>
            <person name="Tang C."/>
            <person name="Ai P."/>
            <person name="Zhang D."/>
            <person name="Liu Y."/>
            <person name="Sun Z."/>
            <person name="Feng H."/>
            <person name="Wang Y."/>
            <person name="Chen Y."/>
            <person name="Liang X."/>
            <person name="Fu R."/>
            <person name="Li Q."/>
            <person name="Zhang J."/>
            <person name="Yu X."/>
            <person name="Xie Z."/>
            <person name="Ding L."/>
            <person name="Guan P."/>
            <person name="Tang J."/>
            <person name="Liang Y."/>
            <person name="Wang S."/>
            <person name="Deng Q."/>
            <person name="Li S."/>
            <person name="Zhu J."/>
            <person name="Wang L."/>
            <person name="Liu H."/>
            <person name="Li P."/>
        </authorList>
    </citation>
    <scope>NUCLEOTIDE SEQUENCE [LARGE SCALE GENOMIC DNA]</scope>
    <source>
        <strain evidence="4">AG-1 IA</strain>
    </source>
</reference>
<accession>L8WRZ3</accession>
<evidence type="ECO:0000313" key="4">
    <source>
        <dbReference type="Proteomes" id="UP000011668"/>
    </source>
</evidence>
<feature type="region of interest" description="Disordered" evidence="1">
    <location>
        <begin position="1"/>
        <end position="30"/>
    </location>
</feature>
<dbReference type="HOGENOM" id="CLU_1603856_0_0_1"/>
<dbReference type="Pfam" id="PF16486">
    <property type="entry name" value="ArgoN"/>
    <property type="match status" value="1"/>
</dbReference>
<sequence>MESIGETELPALRNQTRDAPPYVPDPTPATKSVACSLSPGVVTMGAPRPIQPGTRGIEFTVTTNHFAVTLADILIHHYHVIESSDPEPRPVRMPARWNLELLQILQEKIVPTVFTPRAVYDGCHNLFASRRLPLRGHEKNSQTVRTIRMSRRASTLNLVKYSSMSL</sequence>
<dbReference type="Proteomes" id="UP000011668">
    <property type="component" value="Unassembled WGS sequence"/>
</dbReference>
<organism evidence="3 4">
    <name type="scientific">Thanatephorus cucumeris (strain AG1-IA)</name>
    <name type="common">Rice sheath blight fungus</name>
    <name type="synonym">Rhizoctonia solani</name>
    <dbReference type="NCBI Taxonomy" id="983506"/>
    <lineage>
        <taxon>Eukaryota</taxon>
        <taxon>Fungi</taxon>
        <taxon>Dikarya</taxon>
        <taxon>Basidiomycota</taxon>
        <taxon>Agaricomycotina</taxon>
        <taxon>Agaricomycetes</taxon>
        <taxon>Cantharellales</taxon>
        <taxon>Ceratobasidiaceae</taxon>
        <taxon>Rhizoctonia</taxon>
        <taxon>Rhizoctonia solani AG-1</taxon>
    </lineage>
</organism>
<feature type="domain" description="Protein argonaute N-terminal" evidence="2">
    <location>
        <begin position="59"/>
        <end position="141"/>
    </location>
</feature>
<protein>
    <recommendedName>
        <fullName evidence="2">Protein argonaute N-terminal domain-containing protein</fullName>
    </recommendedName>
</protein>
<dbReference type="AlphaFoldDB" id="L8WRZ3"/>
<proteinExistence type="predicted"/>
<comment type="caution">
    <text evidence="3">The sequence shown here is derived from an EMBL/GenBank/DDBJ whole genome shotgun (WGS) entry which is preliminary data.</text>
</comment>
<keyword evidence="4" id="KW-1185">Reference proteome</keyword>
<evidence type="ECO:0000256" key="1">
    <source>
        <dbReference type="SAM" id="MobiDB-lite"/>
    </source>
</evidence>
<dbReference type="STRING" id="983506.L8WRZ3"/>